<keyword evidence="6" id="KW-1185">Reference proteome</keyword>
<dbReference type="GO" id="GO:0005737">
    <property type="term" value="C:cytoplasm"/>
    <property type="evidence" value="ECO:0007669"/>
    <property type="project" value="UniProtKB-ARBA"/>
</dbReference>
<dbReference type="InterPro" id="IPR002999">
    <property type="entry name" value="Tudor"/>
</dbReference>
<feature type="domain" description="C3H1-type" evidence="3">
    <location>
        <begin position="402"/>
        <end position="431"/>
    </location>
</feature>
<dbReference type="PANTHER" id="PTHR22948">
    <property type="entry name" value="TUDOR DOMAIN CONTAINING PROTEIN"/>
    <property type="match status" value="1"/>
</dbReference>
<dbReference type="Gene3D" id="2.40.50.90">
    <property type="match status" value="1"/>
</dbReference>
<evidence type="ECO:0000259" key="3">
    <source>
        <dbReference type="PROSITE" id="PS50103"/>
    </source>
</evidence>
<keyword evidence="1" id="KW-0479">Metal-binding</keyword>
<keyword evidence="1" id="KW-0863">Zinc-finger</keyword>
<dbReference type="InterPro" id="IPR035437">
    <property type="entry name" value="SNase_OB-fold_sf"/>
</dbReference>
<dbReference type="Gene3D" id="2.30.30.140">
    <property type="match status" value="1"/>
</dbReference>
<feature type="compositionally biased region" description="Basic and acidic residues" evidence="2">
    <location>
        <begin position="340"/>
        <end position="351"/>
    </location>
</feature>
<name>A0AAG5CS82_ANOAO</name>
<dbReference type="InterPro" id="IPR000571">
    <property type="entry name" value="Znf_CCCH"/>
</dbReference>
<organism evidence="5 6">
    <name type="scientific">Anopheles atroparvus</name>
    <name type="common">European mosquito</name>
    <dbReference type="NCBI Taxonomy" id="41427"/>
    <lineage>
        <taxon>Eukaryota</taxon>
        <taxon>Metazoa</taxon>
        <taxon>Ecdysozoa</taxon>
        <taxon>Arthropoda</taxon>
        <taxon>Hexapoda</taxon>
        <taxon>Insecta</taxon>
        <taxon>Pterygota</taxon>
        <taxon>Neoptera</taxon>
        <taxon>Endopterygota</taxon>
        <taxon>Diptera</taxon>
        <taxon>Nematocera</taxon>
        <taxon>Culicoidea</taxon>
        <taxon>Culicidae</taxon>
        <taxon>Anophelinae</taxon>
        <taxon>Anopheles</taxon>
    </lineage>
</organism>
<feature type="zinc finger region" description="C3H1-type" evidence="1">
    <location>
        <begin position="402"/>
        <end position="431"/>
    </location>
</feature>
<feature type="domain" description="Tudor" evidence="4">
    <location>
        <begin position="510"/>
        <end position="566"/>
    </location>
</feature>
<dbReference type="GO" id="GO:0008270">
    <property type="term" value="F:zinc ion binding"/>
    <property type="evidence" value="ECO:0007669"/>
    <property type="project" value="UniProtKB-KW"/>
</dbReference>
<dbReference type="PANTHER" id="PTHR22948:SF72">
    <property type="entry name" value="TUDOR DOMAIN-CONTAINING PROTEIN"/>
    <property type="match status" value="1"/>
</dbReference>
<dbReference type="PROSITE" id="PS50103">
    <property type="entry name" value="ZF_C3H1"/>
    <property type="match status" value="1"/>
</dbReference>
<feature type="region of interest" description="Disordered" evidence="2">
    <location>
        <begin position="292"/>
        <end position="358"/>
    </location>
</feature>
<protein>
    <recommendedName>
        <fullName evidence="7">Tudor domain-containing protein</fullName>
    </recommendedName>
</protein>
<dbReference type="SMART" id="SM00333">
    <property type="entry name" value="TUDOR"/>
    <property type="match status" value="1"/>
</dbReference>
<accession>A0AAG5CS82</accession>
<reference evidence="5" key="1">
    <citation type="submission" date="2024-04" db="UniProtKB">
        <authorList>
            <consortium name="EnsemblMetazoa"/>
        </authorList>
    </citation>
    <scope>IDENTIFICATION</scope>
    <source>
        <strain evidence="5">EBRO</strain>
    </source>
</reference>
<sequence length="650" mass="73355">MEVDTIEMYERLFNVSYDCLKQNCIIASALTSMMQKRADLLRSQLLFPVTGGRNNFISEFRKSYDELHSMATSVQRFVGEWQALLMDEQASVCKENASIVVDFKFDYIKQPLVYENGQVVKLIVTDISKTGQDVFCAVDQRQSSKLSNFLVKLQKLQSLKSLKQLPPAGQVFAIRLENIWFRAVRNRPGCNGGDDKIAIYLLDSGEVLLYNATCCIAELPEEFRTIPSYVIKCRLVSDGSAALVKQFEEISCKVVQVEDDAALRLEQLPEGQLNGKQVEETQLNGEQVEETQLNGEQAEDTQLNGEQAEDTQLNETPVGTPNEEAHISPNRSEIQAPQSDEQRLPVDKKPTNAEQLNGESCRSDKNYAISRETLSEEQLRQFDELPESTSNAMKAIFGYVPKDDEQICKFYDPKTKGCFKGGNCRLRHIEKDPDGWTRDRDTVVVCSMLQNLEVPAANTFVTLIPTMVIDMDLFYAHLVPPDGLNKDFNQLSADLNNPEIVAHYKELKLLPAVGELVLAKYENAWYRAQVCELSDQFLSVFYVDYGNQESLPINDVRMCPDRFKYMPQQAICCRVANATTAKAFHAEAIEQFSAALIDKQLKALVIDNKIPWELQIFDEEGFDIGHGMIITKLAKPRTPSKIDDLAKIPG</sequence>
<dbReference type="SUPFAM" id="SSF63748">
    <property type="entry name" value="Tudor/PWWP/MBT"/>
    <property type="match status" value="2"/>
</dbReference>
<feature type="compositionally biased region" description="Polar residues" evidence="2">
    <location>
        <begin position="329"/>
        <end position="339"/>
    </location>
</feature>
<dbReference type="AlphaFoldDB" id="A0AAG5CS82"/>
<dbReference type="FunFam" id="2.30.30.140:FF:000018">
    <property type="entry name" value="Serine/threonine-protein kinase 31"/>
    <property type="match status" value="1"/>
</dbReference>
<dbReference type="Pfam" id="PF00567">
    <property type="entry name" value="TUDOR"/>
    <property type="match status" value="2"/>
</dbReference>
<evidence type="ECO:0000313" key="6">
    <source>
        <dbReference type="Proteomes" id="UP000075880"/>
    </source>
</evidence>
<keyword evidence="1" id="KW-0862">Zinc</keyword>
<dbReference type="Proteomes" id="UP000075880">
    <property type="component" value="Unassembled WGS sequence"/>
</dbReference>
<dbReference type="PROSITE" id="PS50304">
    <property type="entry name" value="TUDOR"/>
    <property type="match status" value="1"/>
</dbReference>
<evidence type="ECO:0000256" key="2">
    <source>
        <dbReference type="SAM" id="MobiDB-lite"/>
    </source>
</evidence>
<feature type="compositionally biased region" description="Polar residues" evidence="2">
    <location>
        <begin position="292"/>
        <end position="319"/>
    </location>
</feature>
<dbReference type="InterPro" id="IPR050621">
    <property type="entry name" value="Tudor_domain_containing"/>
</dbReference>
<evidence type="ECO:0000259" key="4">
    <source>
        <dbReference type="PROSITE" id="PS50304"/>
    </source>
</evidence>
<evidence type="ECO:0000313" key="5">
    <source>
        <dbReference type="EnsemblMetazoa" id="ENSAATROPP001685"/>
    </source>
</evidence>
<proteinExistence type="predicted"/>
<dbReference type="EnsemblMetazoa" id="ENSAATROPT001752">
    <property type="protein sequence ID" value="ENSAATROPP001685"/>
    <property type="gene ID" value="ENSAATROPG001381"/>
</dbReference>
<evidence type="ECO:0000256" key="1">
    <source>
        <dbReference type="PROSITE-ProRule" id="PRU00723"/>
    </source>
</evidence>
<evidence type="ECO:0008006" key="7">
    <source>
        <dbReference type="Google" id="ProtNLM"/>
    </source>
</evidence>